<dbReference type="OrthoDB" id="9806995at2"/>
<dbReference type="AlphaFoldDB" id="A0A4R1K6R6"/>
<dbReference type="InterPro" id="IPR003661">
    <property type="entry name" value="HisK_dim/P_dom"/>
</dbReference>
<sequence length="384" mass="42979">MFSFNEIAEMLKSDIKDPAEYVQYAAEVLEQEICGLNAKFRPDTHGGNMPSAGNHIISAGEAGRIHISYFPEMAESLIPFFRIIELETEVRLANSRLRRLEMSLADTDTETLEKLRVTQAALIRQEKLASLGQLSSGVAHELNNPLGFISGNFDVLKNYRNLFLAFLMQAKGLIPADRLPEYEELKHLHRVDYLLQDTEDIFKESSDGFRRISHIVEGLLAFARNDTGRMEPASLNDSIESTVDICRSQFRFVAKVTKELEDIPDFEFCSGEINQVLLNLILNSVQAIKAQERDDYGTIAIRSFKFGNMACCSVTDDGGGISEEDLDRIFSAFYTTKPENSGTGLGLSTSYEIIVNRHKGTIDAESSDGKTTFTFRIPMRTGGR</sequence>
<dbReference type="SMART" id="SM00387">
    <property type="entry name" value="HATPase_c"/>
    <property type="match status" value="1"/>
</dbReference>
<dbReference type="Proteomes" id="UP000294614">
    <property type="component" value="Unassembled WGS sequence"/>
</dbReference>
<dbReference type="InterPro" id="IPR004358">
    <property type="entry name" value="Sig_transdc_His_kin-like_C"/>
</dbReference>
<accession>A0A4R1K6R6</accession>
<dbReference type="Gene3D" id="1.10.287.130">
    <property type="match status" value="1"/>
</dbReference>
<dbReference type="Pfam" id="PF02518">
    <property type="entry name" value="HATPase_c"/>
    <property type="match status" value="1"/>
</dbReference>
<dbReference type="EMBL" id="SMGG01000005">
    <property type="protein sequence ID" value="TCK59948.1"/>
    <property type="molecule type" value="Genomic_DNA"/>
</dbReference>
<evidence type="ECO:0000256" key="2">
    <source>
        <dbReference type="ARBA" id="ARBA00012438"/>
    </source>
</evidence>
<organism evidence="5 6">
    <name type="scientific">Seleniivibrio woodruffii</name>
    <dbReference type="NCBI Taxonomy" id="1078050"/>
    <lineage>
        <taxon>Bacteria</taxon>
        <taxon>Pseudomonadati</taxon>
        <taxon>Deferribacterota</taxon>
        <taxon>Deferribacteres</taxon>
        <taxon>Deferribacterales</taxon>
        <taxon>Geovibrionaceae</taxon>
        <taxon>Seleniivibrio</taxon>
    </lineage>
</organism>
<dbReference type="RefSeq" id="WP_132874097.1">
    <property type="nucleotide sequence ID" value="NZ_JAJUHT010000005.1"/>
</dbReference>
<dbReference type="GO" id="GO:0000155">
    <property type="term" value="F:phosphorelay sensor kinase activity"/>
    <property type="evidence" value="ECO:0007669"/>
    <property type="project" value="InterPro"/>
</dbReference>
<dbReference type="PRINTS" id="PR00344">
    <property type="entry name" value="BCTRLSENSOR"/>
</dbReference>
<dbReference type="CDD" id="cd00082">
    <property type="entry name" value="HisKA"/>
    <property type="match status" value="1"/>
</dbReference>
<dbReference type="SUPFAM" id="SSF47384">
    <property type="entry name" value="Homodimeric domain of signal transducing histidine kinase"/>
    <property type="match status" value="1"/>
</dbReference>
<keyword evidence="3" id="KW-0597">Phosphoprotein</keyword>
<evidence type="ECO:0000256" key="3">
    <source>
        <dbReference type="ARBA" id="ARBA00022553"/>
    </source>
</evidence>
<proteinExistence type="predicted"/>
<dbReference type="InterPro" id="IPR003594">
    <property type="entry name" value="HATPase_dom"/>
</dbReference>
<evidence type="ECO:0000313" key="6">
    <source>
        <dbReference type="Proteomes" id="UP000294614"/>
    </source>
</evidence>
<feature type="domain" description="Histidine kinase" evidence="4">
    <location>
        <begin position="137"/>
        <end position="381"/>
    </location>
</feature>
<keyword evidence="6" id="KW-1185">Reference proteome</keyword>
<dbReference type="InterPro" id="IPR036890">
    <property type="entry name" value="HATPase_C_sf"/>
</dbReference>
<dbReference type="SMART" id="SM00388">
    <property type="entry name" value="HisKA"/>
    <property type="match status" value="1"/>
</dbReference>
<comment type="catalytic activity">
    <reaction evidence="1">
        <text>ATP + protein L-histidine = ADP + protein N-phospho-L-histidine.</text>
        <dbReference type="EC" id="2.7.13.3"/>
    </reaction>
</comment>
<comment type="caution">
    <text evidence="5">The sequence shown here is derived from an EMBL/GenBank/DDBJ whole genome shotgun (WGS) entry which is preliminary data.</text>
</comment>
<evidence type="ECO:0000259" key="4">
    <source>
        <dbReference type="PROSITE" id="PS50109"/>
    </source>
</evidence>
<gene>
    <name evidence="5" type="ORF">C8D98_2117</name>
</gene>
<dbReference type="PROSITE" id="PS50109">
    <property type="entry name" value="HIS_KIN"/>
    <property type="match status" value="1"/>
</dbReference>
<dbReference type="Gene3D" id="3.30.565.10">
    <property type="entry name" value="Histidine kinase-like ATPase, C-terminal domain"/>
    <property type="match status" value="1"/>
</dbReference>
<dbReference type="PANTHER" id="PTHR43065:SF50">
    <property type="entry name" value="HISTIDINE KINASE"/>
    <property type="match status" value="1"/>
</dbReference>
<protein>
    <recommendedName>
        <fullName evidence="2">histidine kinase</fullName>
        <ecNumber evidence="2">2.7.13.3</ecNumber>
    </recommendedName>
</protein>
<dbReference type="InterPro" id="IPR036097">
    <property type="entry name" value="HisK_dim/P_sf"/>
</dbReference>
<evidence type="ECO:0000256" key="1">
    <source>
        <dbReference type="ARBA" id="ARBA00000085"/>
    </source>
</evidence>
<dbReference type="PANTHER" id="PTHR43065">
    <property type="entry name" value="SENSOR HISTIDINE KINASE"/>
    <property type="match status" value="1"/>
</dbReference>
<evidence type="ECO:0000313" key="5">
    <source>
        <dbReference type="EMBL" id="TCK59948.1"/>
    </source>
</evidence>
<dbReference type="InterPro" id="IPR005467">
    <property type="entry name" value="His_kinase_dom"/>
</dbReference>
<name>A0A4R1K6R6_9BACT</name>
<dbReference type="SUPFAM" id="SSF55874">
    <property type="entry name" value="ATPase domain of HSP90 chaperone/DNA topoisomerase II/histidine kinase"/>
    <property type="match status" value="1"/>
</dbReference>
<dbReference type="EC" id="2.7.13.3" evidence="2"/>
<reference evidence="5 6" key="1">
    <citation type="submission" date="2019-03" db="EMBL/GenBank/DDBJ databases">
        <title>Genomic Encyclopedia of Type Strains, Phase IV (KMG-IV): sequencing the most valuable type-strain genomes for metagenomic binning, comparative biology and taxonomic classification.</title>
        <authorList>
            <person name="Goeker M."/>
        </authorList>
    </citation>
    <scope>NUCLEOTIDE SEQUENCE [LARGE SCALE GENOMIC DNA]</scope>
    <source>
        <strain evidence="5 6">DSM 24984</strain>
    </source>
</reference>